<proteinExistence type="predicted"/>
<dbReference type="OrthoDB" id="2989458at2"/>
<dbReference type="InterPro" id="IPR046732">
    <property type="entry name" value="DUF6624"/>
</dbReference>
<evidence type="ECO:0000313" key="3">
    <source>
        <dbReference type="Proteomes" id="UP000001317"/>
    </source>
</evidence>
<accession>B0TKZ8</accession>
<evidence type="ECO:0000256" key="1">
    <source>
        <dbReference type="SAM" id="SignalP"/>
    </source>
</evidence>
<keyword evidence="1" id="KW-0732">Signal</keyword>
<name>B0TKZ8_SHEHH</name>
<evidence type="ECO:0000313" key="2">
    <source>
        <dbReference type="EMBL" id="ABZ77200.1"/>
    </source>
</evidence>
<dbReference type="STRING" id="458817.Shal_2645"/>
<dbReference type="AlphaFoldDB" id="B0TKZ8"/>
<dbReference type="EMBL" id="CP000931">
    <property type="protein sequence ID" value="ABZ77200.1"/>
    <property type="molecule type" value="Genomic_DNA"/>
</dbReference>
<protein>
    <submittedName>
        <fullName evidence="2">Uncharacterized protein</fullName>
    </submittedName>
</protein>
<dbReference type="HOGENOM" id="CLU_104584_0_0_6"/>
<dbReference type="Proteomes" id="UP000001317">
    <property type="component" value="Chromosome"/>
</dbReference>
<dbReference type="eggNOG" id="COG4403">
    <property type="taxonomic scope" value="Bacteria"/>
</dbReference>
<gene>
    <name evidence="2" type="ordered locus">Shal_2645</name>
</gene>
<keyword evidence="3" id="KW-1185">Reference proteome</keyword>
<feature type="signal peptide" evidence="1">
    <location>
        <begin position="1"/>
        <end position="16"/>
    </location>
</feature>
<dbReference type="Pfam" id="PF20329">
    <property type="entry name" value="DUF6624"/>
    <property type="match status" value="1"/>
</dbReference>
<organism evidence="2 3">
    <name type="scientific">Shewanella halifaxensis (strain HAW-EB4)</name>
    <dbReference type="NCBI Taxonomy" id="458817"/>
    <lineage>
        <taxon>Bacteria</taxon>
        <taxon>Pseudomonadati</taxon>
        <taxon>Pseudomonadota</taxon>
        <taxon>Gammaproteobacteria</taxon>
        <taxon>Alteromonadales</taxon>
        <taxon>Shewanellaceae</taxon>
        <taxon>Shewanella</taxon>
    </lineage>
</organism>
<dbReference type="KEGG" id="shl:Shal_2645"/>
<dbReference type="RefSeq" id="WP_012277728.1">
    <property type="nucleotide sequence ID" value="NC_010334.1"/>
</dbReference>
<sequence length="198" mass="22410">MRCLLVLLFFSFSAFAEMNLELQKELIEMGVKDQKIREEIAKVGWNNSPQYLLDKLKAIDAINTKKLKAIIEEHSWPTKDLVGVKGVNAGFLIIQHSPDIDFKVAMLPKLKKAYSNDQGVTGQKLALLTDNVLVSQGKNQLYGTQAEHVNGAIIIKPIDDEANVDKRRADLKMPPLEFYIKFMEEAYGLKDHPEIELN</sequence>
<reference evidence="2" key="1">
    <citation type="submission" date="2008-01" db="EMBL/GenBank/DDBJ databases">
        <title>Complete sequence of Shewanella halifaxensis HAW-EB4.</title>
        <authorList>
            <consortium name="US DOE Joint Genome Institute"/>
            <person name="Copeland A."/>
            <person name="Lucas S."/>
            <person name="Lapidus A."/>
            <person name="Glavina del Rio T."/>
            <person name="Dalin E."/>
            <person name="Tice H."/>
            <person name="Bruce D."/>
            <person name="Goodwin L."/>
            <person name="Pitluck S."/>
            <person name="Sims D."/>
            <person name="Brettin T."/>
            <person name="Detter J.C."/>
            <person name="Han C."/>
            <person name="Kuske C.R."/>
            <person name="Schmutz J."/>
            <person name="Larimer F."/>
            <person name="Land M."/>
            <person name="Hauser L."/>
            <person name="Kyrpides N."/>
            <person name="Kim E."/>
            <person name="Zhao J.-S."/>
            <person name="Richardson P."/>
        </authorList>
    </citation>
    <scope>NUCLEOTIDE SEQUENCE [LARGE SCALE GENOMIC DNA]</scope>
    <source>
        <strain evidence="2">HAW-EB4</strain>
    </source>
</reference>
<feature type="chain" id="PRO_5002753792" evidence="1">
    <location>
        <begin position="17"/>
        <end position="198"/>
    </location>
</feature>